<keyword evidence="8" id="KW-0408">Iron</keyword>
<evidence type="ECO:0000256" key="5">
    <source>
        <dbReference type="ARBA" id="ARBA00022505"/>
    </source>
</evidence>
<dbReference type="InterPro" id="IPR006657">
    <property type="entry name" value="MoPterin_dinucl-bd_dom"/>
</dbReference>
<dbReference type="GO" id="GO:0045333">
    <property type="term" value="P:cellular respiration"/>
    <property type="evidence" value="ECO:0007669"/>
    <property type="project" value="UniProtKB-ARBA"/>
</dbReference>
<dbReference type="RefSeq" id="WP_100271398.1">
    <property type="nucleotide sequence ID" value="NZ_CP024449.1"/>
</dbReference>
<dbReference type="InterPro" id="IPR050123">
    <property type="entry name" value="Prok_molybdopt-oxidoreductase"/>
</dbReference>
<dbReference type="GO" id="GO:0030151">
    <property type="term" value="F:molybdenum ion binding"/>
    <property type="evidence" value="ECO:0007669"/>
    <property type="project" value="InterPro"/>
</dbReference>
<dbReference type="InterPro" id="IPR041953">
    <property type="entry name" value="YdeP_MopB"/>
</dbReference>
<gene>
    <name evidence="12" type="ORF">NP7_12315</name>
</gene>
<dbReference type="InterPro" id="IPR009010">
    <property type="entry name" value="Asp_de-COase-like_dom_sf"/>
</dbReference>
<evidence type="ECO:0000256" key="2">
    <source>
        <dbReference type="ARBA" id="ARBA00001966"/>
    </source>
</evidence>
<dbReference type="PANTHER" id="PTHR43105">
    <property type="entry name" value="RESPIRATORY NITRATE REDUCTASE"/>
    <property type="match status" value="1"/>
</dbReference>
<evidence type="ECO:0000259" key="10">
    <source>
        <dbReference type="Pfam" id="PF00384"/>
    </source>
</evidence>
<organism evidence="12 13">
    <name type="scientific">Faucicola osloensis</name>
    <name type="common">Moraxella osloensis</name>
    <dbReference type="NCBI Taxonomy" id="34062"/>
    <lineage>
        <taxon>Bacteria</taxon>
        <taxon>Pseudomonadati</taxon>
        <taxon>Pseudomonadota</taxon>
        <taxon>Gammaproteobacteria</taxon>
        <taxon>Moraxellales</taxon>
        <taxon>Moraxellaceae</taxon>
        <taxon>Faucicola</taxon>
    </lineage>
</organism>
<name>A0A2D2LYM4_FAUOS</name>
<dbReference type="Gene3D" id="2.40.40.20">
    <property type="match status" value="1"/>
</dbReference>
<keyword evidence="6" id="KW-0479">Metal-binding</keyword>
<dbReference type="Gene3D" id="3.40.50.740">
    <property type="match status" value="1"/>
</dbReference>
<dbReference type="PANTHER" id="PTHR43105:SF4">
    <property type="entry name" value="PROTEIN YDEP"/>
    <property type="match status" value="1"/>
</dbReference>
<dbReference type="AlphaFoldDB" id="A0A2D2LYM4"/>
<accession>A0A2D2LYM4</accession>
<evidence type="ECO:0000256" key="7">
    <source>
        <dbReference type="ARBA" id="ARBA00023002"/>
    </source>
</evidence>
<keyword evidence="9" id="KW-0411">Iron-sulfur</keyword>
<dbReference type="Proteomes" id="UP000229340">
    <property type="component" value="Plasmid pNP7-6"/>
</dbReference>
<dbReference type="SUPFAM" id="SSF53706">
    <property type="entry name" value="Formate dehydrogenase/DMSO reductase, domains 1-3"/>
    <property type="match status" value="1"/>
</dbReference>
<evidence type="ECO:0000259" key="11">
    <source>
        <dbReference type="Pfam" id="PF01568"/>
    </source>
</evidence>
<dbReference type="GO" id="GO:0016020">
    <property type="term" value="C:membrane"/>
    <property type="evidence" value="ECO:0007669"/>
    <property type="project" value="TreeGrafter"/>
</dbReference>
<evidence type="ECO:0000256" key="4">
    <source>
        <dbReference type="ARBA" id="ARBA00022485"/>
    </source>
</evidence>
<evidence type="ECO:0000256" key="3">
    <source>
        <dbReference type="ARBA" id="ARBA00010312"/>
    </source>
</evidence>
<evidence type="ECO:0000313" key="12">
    <source>
        <dbReference type="EMBL" id="ATR80119.1"/>
    </source>
</evidence>
<evidence type="ECO:0000256" key="9">
    <source>
        <dbReference type="ARBA" id="ARBA00023014"/>
    </source>
</evidence>
<dbReference type="InterPro" id="IPR037951">
    <property type="entry name" value="MopB_CT_YdeP"/>
</dbReference>
<feature type="domain" description="Molybdopterin dinucleotide-binding" evidence="11">
    <location>
        <begin position="676"/>
        <end position="783"/>
    </location>
</feature>
<evidence type="ECO:0000313" key="13">
    <source>
        <dbReference type="Proteomes" id="UP000229340"/>
    </source>
</evidence>
<dbReference type="Gene3D" id="3.40.228.10">
    <property type="entry name" value="Dimethylsulfoxide Reductase, domain 2"/>
    <property type="match status" value="1"/>
</dbReference>
<dbReference type="NCBIfam" id="TIGR01701">
    <property type="entry name" value="Fdhalpha-like"/>
    <property type="match status" value="1"/>
</dbReference>
<geneLocation type="plasmid" evidence="13">
    <name>pnp7-6</name>
</geneLocation>
<dbReference type="GO" id="GO:0043546">
    <property type="term" value="F:molybdopterin cofactor binding"/>
    <property type="evidence" value="ECO:0007669"/>
    <property type="project" value="InterPro"/>
</dbReference>
<keyword evidence="7" id="KW-0560">Oxidoreductase</keyword>
<dbReference type="CDD" id="cd02767">
    <property type="entry name" value="MopB_ydeP"/>
    <property type="match status" value="1"/>
</dbReference>
<dbReference type="GO" id="GO:0008863">
    <property type="term" value="F:formate dehydrogenase (NAD+) activity"/>
    <property type="evidence" value="ECO:0007669"/>
    <property type="project" value="InterPro"/>
</dbReference>
<dbReference type="Pfam" id="PF00384">
    <property type="entry name" value="Molybdopterin"/>
    <property type="match status" value="1"/>
</dbReference>
<keyword evidence="4" id="KW-0004">4Fe-4S</keyword>
<dbReference type="GO" id="GO:0051539">
    <property type="term" value="F:4 iron, 4 sulfur cluster binding"/>
    <property type="evidence" value="ECO:0007669"/>
    <property type="project" value="UniProtKB-KW"/>
</dbReference>
<dbReference type="InterPro" id="IPR010046">
    <property type="entry name" value="Mopterin_OxRdtse_a_bac"/>
</dbReference>
<dbReference type="GO" id="GO:1990204">
    <property type="term" value="C:oxidoreductase complex"/>
    <property type="evidence" value="ECO:0007669"/>
    <property type="project" value="UniProtKB-ARBA"/>
</dbReference>
<protein>
    <submittedName>
        <fullName evidence="12">Formate dehydrogenase</fullName>
    </submittedName>
</protein>
<keyword evidence="5" id="KW-0500">Molybdenum</keyword>
<dbReference type="SUPFAM" id="SSF50692">
    <property type="entry name" value="ADC-like"/>
    <property type="match status" value="1"/>
</dbReference>
<comment type="similarity">
    <text evidence="3">Belongs to the prokaryotic molybdopterin-containing oxidoreductase family.</text>
</comment>
<dbReference type="InterPro" id="IPR006656">
    <property type="entry name" value="Mopterin_OxRdtase"/>
</dbReference>
<dbReference type="CDD" id="cd02787">
    <property type="entry name" value="MopB_CT_ydeP"/>
    <property type="match status" value="1"/>
</dbReference>
<dbReference type="EMBL" id="CP024449">
    <property type="protein sequence ID" value="ATR80119.1"/>
    <property type="molecule type" value="Genomic_DNA"/>
</dbReference>
<evidence type="ECO:0000256" key="1">
    <source>
        <dbReference type="ARBA" id="ARBA00001942"/>
    </source>
</evidence>
<proteinExistence type="inferred from homology"/>
<comment type="cofactor">
    <cofactor evidence="2">
        <name>[4Fe-4S] cluster</name>
        <dbReference type="ChEBI" id="CHEBI:49883"/>
    </cofactor>
</comment>
<evidence type="ECO:0000256" key="6">
    <source>
        <dbReference type="ARBA" id="ARBA00022723"/>
    </source>
</evidence>
<feature type="domain" description="Molybdopterin oxidoreductase" evidence="10">
    <location>
        <begin position="139"/>
        <end position="524"/>
    </location>
</feature>
<evidence type="ECO:0000256" key="8">
    <source>
        <dbReference type="ARBA" id="ARBA00023004"/>
    </source>
</evidence>
<reference evidence="13" key="1">
    <citation type="submission" date="2017-10" db="EMBL/GenBank/DDBJ databases">
        <title>Complete genome sequence of Moraxella osloensis NP7 isolated from human skin.</title>
        <authorList>
            <person name="Lee K."/>
            <person name="Lim J.Y."/>
            <person name="Hwang I."/>
        </authorList>
    </citation>
    <scope>NUCLEOTIDE SEQUENCE [LARGE SCALE GENOMIC DNA]</scope>
    <source>
        <strain evidence="13">NP7</strain>
        <plasmid evidence="13">pnp7-6</plasmid>
    </source>
</reference>
<dbReference type="Pfam" id="PF01568">
    <property type="entry name" value="Molydop_binding"/>
    <property type="match status" value="1"/>
</dbReference>
<dbReference type="PIRSF" id="PIRSF000144">
    <property type="entry name" value="CbbBc"/>
    <property type="match status" value="1"/>
</dbReference>
<keyword evidence="12" id="KW-0614">Plasmid</keyword>
<comment type="cofactor">
    <cofactor evidence="1">
        <name>Mo-bis(molybdopterin guanine dinucleotide)</name>
        <dbReference type="ChEBI" id="CHEBI:60539"/>
    </cofactor>
</comment>
<sequence>MRLMQPFHTLTNQIFDYVNLPHGLTHTTDLNQTDNKLDALIRPAGGWGALIAVQGNMRKQQALTRAPITLLDLNQPFGTKCPSCAFPNGKKKPINFCENGAKATAFETTKKTVTADFFAKYTVTELLAQSDYFLENQGRLTEPMQYNAATDEYEPIEWEAAYQLIASHLNRLDDPNEAVFYTSGRASNEASFLYQLFTKCYGTNNMPDCSNMCHEASSVGLKDSIGLGKATIIMDDFEHCDSVWSFGHNPGTNHPRMLETLANVAERGGKIIVINPLKERGLTRFQDPKRPSQMLTNGSTPLSHYFFQLNIGSDYALMTGILKHLDNWDREARDNVKATIFDHDFIQAQTVGFDEMIAGVRATDWQTIYHITGLDAQQIEKLAQLYRESKRPILTWCMGITQHRHGTDNVHILANLALVMGHIGKTGTGLAPIRGHSNVQGNRTMGVWDKPSDKLLDQIDKVFGIKSPRAHGYNVVETLEAMQQGKVKVFMSLAGNFAVATPDKARTEAGIRGCELTVQIQTKLNRSHLIHGKEAIILPCLGRTEIDKQGDNNQYISIEDSMCNVVLSQGARQPVSHKLRAETEIIASIAAATLRYSPIRWAWYVEDYDRIRNDIAKAIEGFDNFNQKVYTKQGFHLPHPANRYEWQTQSGKATFFFTPLTEIYADKLTAQPDDLLTLTSIRSHDQFNTTIYGLDDRYRNVFDTRQVIFMNADDADRLDLKAGDKVTIQSEYGDGIERKVTGFQVILYDIPKGNLAMYYPEANPLIAMTDFDKKSGMPAFKTVSVRLRKCA</sequence>